<sequence length="56" mass="6537">CEYEGCAQTFTTAFSMRRHMVGHTEDRPFKCSRCGQGFKNQSDCKRHEKSNRKHSP</sequence>
<evidence type="ECO:0000256" key="2">
    <source>
        <dbReference type="SAM" id="MobiDB-lite"/>
    </source>
</evidence>
<dbReference type="OMA" id="RSHKDER"/>
<proteinExistence type="predicted"/>
<feature type="domain" description="C2H2-type" evidence="3">
    <location>
        <begin position="1"/>
        <end position="28"/>
    </location>
</feature>
<keyword evidence="1" id="KW-0863">Zinc-finger</keyword>
<protein>
    <recommendedName>
        <fullName evidence="3">C2H2-type domain-containing protein</fullName>
    </recommendedName>
</protein>
<dbReference type="RefSeq" id="XP_007765237.1">
    <property type="nucleotide sequence ID" value="XM_007767047.1"/>
</dbReference>
<dbReference type="SMART" id="SM00355">
    <property type="entry name" value="ZnF_C2H2"/>
    <property type="match status" value="2"/>
</dbReference>
<dbReference type="PROSITE" id="PS50157">
    <property type="entry name" value="ZINC_FINGER_C2H2_2"/>
    <property type="match status" value="2"/>
</dbReference>
<keyword evidence="5" id="KW-1185">Reference proteome</keyword>
<keyword evidence="1" id="KW-0479">Metal-binding</keyword>
<evidence type="ECO:0000313" key="5">
    <source>
        <dbReference type="Proteomes" id="UP000053558"/>
    </source>
</evidence>
<feature type="non-terminal residue" evidence="4">
    <location>
        <position position="56"/>
    </location>
</feature>
<feature type="domain" description="C2H2-type" evidence="3">
    <location>
        <begin position="29"/>
        <end position="56"/>
    </location>
</feature>
<keyword evidence="1" id="KW-0862">Zinc</keyword>
<accession>A0A5M3MZ28</accession>
<comment type="caution">
    <text evidence="4">The sequence shown here is derived from an EMBL/GenBank/DDBJ whole genome shotgun (WGS) entry which is preliminary data.</text>
</comment>
<dbReference type="GeneID" id="19206847"/>
<dbReference type="PROSITE" id="PS00028">
    <property type="entry name" value="ZINC_FINGER_C2H2_1"/>
    <property type="match status" value="1"/>
</dbReference>
<feature type="non-terminal residue" evidence="4">
    <location>
        <position position="1"/>
    </location>
</feature>
<dbReference type="OrthoDB" id="6077919at2759"/>
<dbReference type="SUPFAM" id="SSF57667">
    <property type="entry name" value="beta-beta-alpha zinc fingers"/>
    <property type="match status" value="1"/>
</dbReference>
<name>A0A5M3MZ28_CONPW</name>
<feature type="compositionally biased region" description="Basic residues" evidence="2">
    <location>
        <begin position="47"/>
        <end position="56"/>
    </location>
</feature>
<dbReference type="Proteomes" id="UP000053558">
    <property type="component" value="Unassembled WGS sequence"/>
</dbReference>
<dbReference type="KEGG" id="cput:CONPUDRAFT_38752"/>
<evidence type="ECO:0000313" key="4">
    <source>
        <dbReference type="EMBL" id="EIW84379.1"/>
    </source>
</evidence>
<dbReference type="AlphaFoldDB" id="A0A5M3MZ28"/>
<gene>
    <name evidence="4" type="ORF">CONPUDRAFT_38752</name>
</gene>
<organism evidence="4 5">
    <name type="scientific">Coniophora puteana (strain RWD-64-598)</name>
    <name type="common">Brown rot fungus</name>
    <dbReference type="NCBI Taxonomy" id="741705"/>
    <lineage>
        <taxon>Eukaryota</taxon>
        <taxon>Fungi</taxon>
        <taxon>Dikarya</taxon>
        <taxon>Basidiomycota</taxon>
        <taxon>Agaricomycotina</taxon>
        <taxon>Agaricomycetes</taxon>
        <taxon>Agaricomycetidae</taxon>
        <taxon>Boletales</taxon>
        <taxon>Coniophorineae</taxon>
        <taxon>Coniophoraceae</taxon>
        <taxon>Coniophora</taxon>
    </lineage>
</organism>
<feature type="region of interest" description="Disordered" evidence="2">
    <location>
        <begin position="37"/>
        <end position="56"/>
    </location>
</feature>
<dbReference type="InterPro" id="IPR013087">
    <property type="entry name" value="Znf_C2H2_type"/>
</dbReference>
<dbReference type="GO" id="GO:0008270">
    <property type="term" value="F:zinc ion binding"/>
    <property type="evidence" value="ECO:0007669"/>
    <property type="project" value="UniProtKB-KW"/>
</dbReference>
<dbReference type="Gene3D" id="3.30.160.60">
    <property type="entry name" value="Classic Zinc Finger"/>
    <property type="match status" value="2"/>
</dbReference>
<reference evidence="5" key="1">
    <citation type="journal article" date="2012" name="Science">
        <title>The Paleozoic origin of enzymatic lignin decomposition reconstructed from 31 fungal genomes.</title>
        <authorList>
            <person name="Floudas D."/>
            <person name="Binder M."/>
            <person name="Riley R."/>
            <person name="Barry K."/>
            <person name="Blanchette R.A."/>
            <person name="Henrissat B."/>
            <person name="Martinez A.T."/>
            <person name="Otillar R."/>
            <person name="Spatafora J.W."/>
            <person name="Yadav J.S."/>
            <person name="Aerts A."/>
            <person name="Benoit I."/>
            <person name="Boyd A."/>
            <person name="Carlson A."/>
            <person name="Copeland A."/>
            <person name="Coutinho P.M."/>
            <person name="de Vries R.P."/>
            <person name="Ferreira P."/>
            <person name="Findley K."/>
            <person name="Foster B."/>
            <person name="Gaskell J."/>
            <person name="Glotzer D."/>
            <person name="Gorecki P."/>
            <person name="Heitman J."/>
            <person name="Hesse C."/>
            <person name="Hori C."/>
            <person name="Igarashi K."/>
            <person name="Jurgens J.A."/>
            <person name="Kallen N."/>
            <person name="Kersten P."/>
            <person name="Kohler A."/>
            <person name="Kuees U."/>
            <person name="Kumar T.K.A."/>
            <person name="Kuo A."/>
            <person name="LaButti K."/>
            <person name="Larrondo L.F."/>
            <person name="Lindquist E."/>
            <person name="Ling A."/>
            <person name="Lombard V."/>
            <person name="Lucas S."/>
            <person name="Lundell T."/>
            <person name="Martin R."/>
            <person name="McLaughlin D.J."/>
            <person name="Morgenstern I."/>
            <person name="Morin E."/>
            <person name="Murat C."/>
            <person name="Nagy L.G."/>
            <person name="Nolan M."/>
            <person name="Ohm R.A."/>
            <person name="Patyshakuliyeva A."/>
            <person name="Rokas A."/>
            <person name="Ruiz-Duenas F.J."/>
            <person name="Sabat G."/>
            <person name="Salamov A."/>
            <person name="Samejima M."/>
            <person name="Schmutz J."/>
            <person name="Slot J.C."/>
            <person name="St John F."/>
            <person name="Stenlid J."/>
            <person name="Sun H."/>
            <person name="Sun S."/>
            <person name="Syed K."/>
            <person name="Tsang A."/>
            <person name="Wiebenga A."/>
            <person name="Young D."/>
            <person name="Pisabarro A."/>
            <person name="Eastwood D.C."/>
            <person name="Martin F."/>
            <person name="Cullen D."/>
            <person name="Grigoriev I.V."/>
            <person name="Hibbett D.S."/>
        </authorList>
    </citation>
    <scope>NUCLEOTIDE SEQUENCE [LARGE SCALE GENOMIC DNA]</scope>
    <source>
        <strain evidence="5">RWD-64-598 SS2</strain>
    </source>
</reference>
<evidence type="ECO:0000256" key="1">
    <source>
        <dbReference type="PROSITE-ProRule" id="PRU00042"/>
    </source>
</evidence>
<dbReference type="EMBL" id="JH711575">
    <property type="protein sequence ID" value="EIW84379.1"/>
    <property type="molecule type" value="Genomic_DNA"/>
</dbReference>
<dbReference type="InterPro" id="IPR036236">
    <property type="entry name" value="Znf_C2H2_sf"/>
</dbReference>
<evidence type="ECO:0000259" key="3">
    <source>
        <dbReference type="PROSITE" id="PS50157"/>
    </source>
</evidence>